<dbReference type="CDD" id="cd20292">
    <property type="entry name" value="cupin_QdtA-like"/>
    <property type="match status" value="1"/>
</dbReference>
<dbReference type="SUPFAM" id="SSF51182">
    <property type="entry name" value="RmlC-like cupins"/>
    <property type="match status" value="1"/>
</dbReference>
<dbReference type="Gene3D" id="2.60.120.10">
    <property type="entry name" value="Jelly Rolls"/>
    <property type="match status" value="1"/>
</dbReference>
<keyword evidence="2" id="KW-0413">Isomerase</keyword>
<dbReference type="AlphaFoldDB" id="A0A4R4K081"/>
<evidence type="ECO:0000313" key="2">
    <source>
        <dbReference type="EMBL" id="TDB60650.1"/>
    </source>
</evidence>
<dbReference type="EMBL" id="PUJY01000007">
    <property type="protein sequence ID" value="TDB60650.1"/>
    <property type="molecule type" value="Genomic_DNA"/>
</dbReference>
<comment type="caution">
    <text evidence="2">The sequence shown here is derived from an EMBL/GenBank/DDBJ whole genome shotgun (WGS) entry which is preliminary data.</text>
</comment>
<dbReference type="RefSeq" id="WP_132353283.1">
    <property type="nucleotide sequence ID" value="NZ_CAWOJO010000007.1"/>
</dbReference>
<organism evidence="2 3">
    <name type="scientific">Photorhabdus khanii subsp. guanajuatensis</name>
    <dbReference type="NCBI Taxonomy" id="2100166"/>
    <lineage>
        <taxon>Bacteria</taxon>
        <taxon>Pseudomonadati</taxon>
        <taxon>Pseudomonadota</taxon>
        <taxon>Gammaproteobacteria</taxon>
        <taxon>Enterobacterales</taxon>
        <taxon>Morganellaceae</taxon>
        <taxon>Photorhabdus</taxon>
    </lineage>
</organism>
<feature type="domain" description="Sugar 3,4-ketoisomerase QdtA cupin" evidence="1">
    <location>
        <begin position="4"/>
        <end position="130"/>
    </location>
</feature>
<protein>
    <submittedName>
        <fullName evidence="2">dTDP-6-deoxy-3,4-keto-hexulose isomerase</fullName>
    </submittedName>
</protein>
<dbReference type="Pfam" id="PF05523">
    <property type="entry name" value="FdtA"/>
    <property type="match status" value="1"/>
</dbReference>
<dbReference type="Proteomes" id="UP000295598">
    <property type="component" value="Unassembled WGS sequence"/>
</dbReference>
<dbReference type="InterPro" id="IPR008894">
    <property type="entry name" value="QdtA_cupin_dom"/>
</dbReference>
<dbReference type="InterPro" id="IPR011051">
    <property type="entry name" value="RmlC_Cupin_sf"/>
</dbReference>
<sequence length="135" mass="15684">MSLIKLIDFKILGDERGQLISLEGNKNIPFEIKRVYYIFGTKSDVARGFHAHKKLKQIAICISGNCRFILDNGKKREEIILDTSHIGILIDPMAWHEMHDFSEDCILMVLADDIYDESDYIRDYKDFLIKAKMTN</sequence>
<evidence type="ECO:0000259" key="1">
    <source>
        <dbReference type="Pfam" id="PF05523"/>
    </source>
</evidence>
<name>A0A4R4K081_9GAMM</name>
<evidence type="ECO:0000313" key="3">
    <source>
        <dbReference type="Proteomes" id="UP000295598"/>
    </source>
</evidence>
<dbReference type="GO" id="GO:0016853">
    <property type="term" value="F:isomerase activity"/>
    <property type="evidence" value="ECO:0007669"/>
    <property type="project" value="UniProtKB-KW"/>
</dbReference>
<proteinExistence type="predicted"/>
<accession>A0A4R4K081</accession>
<gene>
    <name evidence="2" type="ORF">C5467_06105</name>
</gene>
<reference evidence="2 3" key="1">
    <citation type="journal article" date="2019" name="Int. J. Syst. Evol. Microbiol.">
        <title>Photorhabdus khanii subsp. guanajuatensis subsp. nov., isolated from Heterorhabditis atacamensis, and Photorhabdus luminescens subsp. mexicana subsp. nov., isolated from Heterorhabditis mexicana entomopathogenic nematodes.</title>
        <authorList>
            <person name="Machado R.A.R."/>
            <person name="Bruno P."/>
            <person name="Arce C.C.M."/>
            <person name="Liechti N."/>
            <person name="Kohler A."/>
            <person name="Bernal J."/>
            <person name="Bruggmann R."/>
            <person name="Turlings T.C.J."/>
        </authorList>
    </citation>
    <scope>NUCLEOTIDE SEQUENCE [LARGE SCALE GENOMIC DNA]</scope>
    <source>
        <strain evidence="2 3">MEX20-17</strain>
    </source>
</reference>
<dbReference type="InterPro" id="IPR014710">
    <property type="entry name" value="RmlC-like_jellyroll"/>
</dbReference>